<dbReference type="Gene3D" id="2.40.50.140">
    <property type="entry name" value="Nucleic acid-binding proteins"/>
    <property type="match status" value="1"/>
</dbReference>
<dbReference type="RefSeq" id="WP_394458537.1">
    <property type="nucleotide sequence ID" value="NZ_JBIGHZ010000001.1"/>
</dbReference>
<dbReference type="InterPro" id="IPR006195">
    <property type="entry name" value="aa-tRNA-synth_II"/>
</dbReference>
<evidence type="ECO:0000313" key="12">
    <source>
        <dbReference type="EMBL" id="MFG6447166.1"/>
    </source>
</evidence>
<proteinExistence type="inferred from homology"/>
<comment type="catalytic activity">
    <reaction evidence="7 8 9">
        <text>tRNA(Lys) + L-lysine + ATP = L-lysyl-tRNA(Lys) + AMP + diphosphate</text>
        <dbReference type="Rhea" id="RHEA:20792"/>
        <dbReference type="Rhea" id="RHEA-COMP:9696"/>
        <dbReference type="Rhea" id="RHEA-COMP:9697"/>
        <dbReference type="ChEBI" id="CHEBI:30616"/>
        <dbReference type="ChEBI" id="CHEBI:32551"/>
        <dbReference type="ChEBI" id="CHEBI:33019"/>
        <dbReference type="ChEBI" id="CHEBI:78442"/>
        <dbReference type="ChEBI" id="CHEBI:78529"/>
        <dbReference type="ChEBI" id="CHEBI:456215"/>
        <dbReference type="EC" id="6.1.1.6"/>
    </reaction>
</comment>
<dbReference type="NCBIfam" id="NF001756">
    <property type="entry name" value="PRK00484.1"/>
    <property type="match status" value="1"/>
</dbReference>
<evidence type="ECO:0000256" key="6">
    <source>
        <dbReference type="ARBA" id="ARBA00023146"/>
    </source>
</evidence>
<evidence type="ECO:0000256" key="2">
    <source>
        <dbReference type="ARBA" id="ARBA00022598"/>
    </source>
</evidence>
<keyword evidence="6 8" id="KW-0030">Aminoacyl-tRNA synthetase</keyword>
<keyword evidence="3 8" id="KW-0479">Metal-binding</keyword>
<feature type="region of interest" description="Disordered" evidence="10">
    <location>
        <begin position="1"/>
        <end position="21"/>
    </location>
</feature>
<evidence type="ECO:0000313" key="13">
    <source>
        <dbReference type="Proteomes" id="UP001606099"/>
    </source>
</evidence>
<dbReference type="Gene3D" id="3.30.930.10">
    <property type="entry name" value="Bira Bifunctional Protein, Domain 2"/>
    <property type="match status" value="1"/>
</dbReference>
<feature type="binding site" evidence="8">
    <location>
        <position position="429"/>
    </location>
    <ligand>
        <name>Mg(2+)</name>
        <dbReference type="ChEBI" id="CHEBI:18420"/>
        <label>1</label>
    </ligand>
</feature>
<evidence type="ECO:0000256" key="10">
    <source>
        <dbReference type="SAM" id="MobiDB-lite"/>
    </source>
</evidence>
<feature type="binding site" evidence="8">
    <location>
        <position position="429"/>
    </location>
    <ligand>
        <name>Mg(2+)</name>
        <dbReference type="ChEBI" id="CHEBI:18420"/>
        <label>2</label>
    </ligand>
</feature>
<comment type="caution">
    <text evidence="12">The sequence shown here is derived from an EMBL/GenBank/DDBJ whole genome shotgun (WGS) entry which is preliminary data.</text>
</comment>
<dbReference type="InterPro" id="IPR004364">
    <property type="entry name" value="Aa-tRNA-synt_II"/>
</dbReference>
<keyword evidence="4 8" id="KW-0547">Nucleotide-binding</keyword>
<comment type="similarity">
    <text evidence="1 8">Belongs to the class-II aminoacyl-tRNA synthetase family.</text>
</comment>
<dbReference type="SUPFAM" id="SSF55681">
    <property type="entry name" value="Class II aaRS and biotin synthetases"/>
    <property type="match status" value="1"/>
</dbReference>
<evidence type="ECO:0000256" key="8">
    <source>
        <dbReference type="HAMAP-Rule" id="MF_00252"/>
    </source>
</evidence>
<sequence length="512" mass="57524">MSHTPAPEHGAAATPAHDDNQLIAERREKLAALRAQAQAKGVAAFPNDFKPRDRALPLQQRWGDVANETLEPQAVAVSVGGRMMLKRIMGKASFATLQDATGRIQLFLSKDALGEEAYNDFKHYDLGDILGAEGTLFRTRTGELSIKVTTLKLLTKSLRPLPDKFHGMADQEQKYRQRYVDLITDEHARERFVARSKAVSSIRNHMVEHGFLEVETPMLHPIPGGANARPFVTHHNALDQQMFLRIAPELYLKRLVVGGFERVFEINRNFRNEGISVRHNPEFTMMEFYAAYWNHHDMMDFTEELIRHAARAATGSARVSYAGKEVHLDEPFARLSVRESLIQHAGLTPEQADNAEVLRERILAAGEDALAHWSLAELQFGLFEAVVEEKLWQPTYIIDYPVEVSPLARASDADPKITERFELFITGREYANGFSELNDAEDQAARFQAQVANKDAGDEEAMFFDADFIRALEYGMPPTGGCGIGIDRLVMLLTDSPSIRDVVLFPALRREA</sequence>
<dbReference type="GO" id="GO:0004824">
    <property type="term" value="F:lysine-tRNA ligase activity"/>
    <property type="evidence" value="ECO:0007669"/>
    <property type="project" value="UniProtKB-EC"/>
</dbReference>
<protein>
    <recommendedName>
        <fullName evidence="8">Lysine--tRNA ligase</fullName>
        <ecNumber evidence="8">6.1.1.6</ecNumber>
    </recommendedName>
    <alternativeName>
        <fullName evidence="8">Lysyl-tRNA synthetase</fullName>
        <shortName evidence="8">LysRS</shortName>
    </alternativeName>
</protein>
<keyword evidence="5 8" id="KW-0067">ATP-binding</keyword>
<dbReference type="PROSITE" id="PS50862">
    <property type="entry name" value="AA_TRNA_LIGASE_II"/>
    <property type="match status" value="1"/>
</dbReference>
<name>A0ABW7FS67_9BURK</name>
<feature type="binding site" evidence="8">
    <location>
        <position position="422"/>
    </location>
    <ligand>
        <name>Mg(2+)</name>
        <dbReference type="ChEBI" id="CHEBI:18420"/>
        <label>1</label>
    </ligand>
</feature>
<dbReference type="PANTHER" id="PTHR42918">
    <property type="entry name" value="LYSYL-TRNA SYNTHETASE"/>
    <property type="match status" value="1"/>
</dbReference>
<accession>A0ABW7FS67</accession>
<dbReference type="Proteomes" id="UP001606099">
    <property type="component" value="Unassembled WGS sequence"/>
</dbReference>
<dbReference type="CDD" id="cd00775">
    <property type="entry name" value="LysRS_core"/>
    <property type="match status" value="1"/>
</dbReference>
<dbReference type="InterPro" id="IPR045864">
    <property type="entry name" value="aa-tRNA-synth_II/BPL/LPL"/>
</dbReference>
<evidence type="ECO:0000256" key="4">
    <source>
        <dbReference type="ARBA" id="ARBA00022741"/>
    </source>
</evidence>
<comment type="subcellular location">
    <subcellularLocation>
        <location evidence="8">Cytoplasm</location>
    </subcellularLocation>
</comment>
<keyword evidence="8" id="KW-0648">Protein biosynthesis</keyword>
<keyword evidence="13" id="KW-1185">Reference proteome</keyword>
<dbReference type="InterPro" id="IPR002313">
    <property type="entry name" value="Lys-tRNA-ligase_II"/>
</dbReference>
<dbReference type="EC" id="6.1.1.6" evidence="8"/>
<gene>
    <name evidence="8 12" type="primary">lysS</name>
    <name evidence="12" type="ORF">ACG0Z6_02785</name>
</gene>
<dbReference type="SUPFAM" id="SSF50249">
    <property type="entry name" value="Nucleic acid-binding proteins"/>
    <property type="match status" value="1"/>
</dbReference>
<evidence type="ECO:0000256" key="3">
    <source>
        <dbReference type="ARBA" id="ARBA00022723"/>
    </source>
</evidence>
<dbReference type="InterPro" id="IPR018149">
    <property type="entry name" value="Lys-tRNA-synth_II_C"/>
</dbReference>
<dbReference type="PANTHER" id="PTHR42918:SF15">
    <property type="entry name" value="LYSINE--TRNA LIGASE, CHLOROPLASTIC_MITOCHONDRIAL"/>
    <property type="match status" value="1"/>
</dbReference>
<keyword evidence="2 8" id="KW-0436">Ligase</keyword>
<dbReference type="Pfam" id="PF00152">
    <property type="entry name" value="tRNA-synt_2"/>
    <property type="match status" value="1"/>
</dbReference>
<dbReference type="NCBIfam" id="TIGR00499">
    <property type="entry name" value="lysS_bact"/>
    <property type="match status" value="1"/>
</dbReference>
<dbReference type="CDD" id="cd04322">
    <property type="entry name" value="LysRS_N"/>
    <property type="match status" value="1"/>
</dbReference>
<comment type="cofactor">
    <cofactor evidence="8 9">
        <name>Mg(2+)</name>
        <dbReference type="ChEBI" id="CHEBI:18420"/>
    </cofactor>
    <text evidence="8 9">Binds 3 Mg(2+) ions per subunit.</text>
</comment>
<evidence type="ECO:0000256" key="1">
    <source>
        <dbReference type="ARBA" id="ARBA00008226"/>
    </source>
</evidence>
<dbReference type="EMBL" id="JBIGHZ010000001">
    <property type="protein sequence ID" value="MFG6447166.1"/>
    <property type="molecule type" value="Genomic_DNA"/>
</dbReference>
<dbReference type="PRINTS" id="PR00982">
    <property type="entry name" value="TRNASYNTHLYS"/>
</dbReference>
<reference evidence="12 13" key="1">
    <citation type="submission" date="2024-08" db="EMBL/GenBank/DDBJ databases">
        <authorList>
            <person name="Lu H."/>
        </authorList>
    </citation>
    <scope>NUCLEOTIDE SEQUENCE [LARGE SCALE GENOMIC DNA]</scope>
    <source>
        <strain evidence="12 13">BYS180W</strain>
    </source>
</reference>
<evidence type="ECO:0000256" key="7">
    <source>
        <dbReference type="ARBA" id="ARBA00048573"/>
    </source>
</evidence>
<keyword evidence="8 9" id="KW-0460">Magnesium</keyword>
<dbReference type="HAMAP" id="MF_00252">
    <property type="entry name" value="Lys_tRNA_synth_class2"/>
    <property type="match status" value="1"/>
</dbReference>
<feature type="domain" description="Aminoacyl-transfer RNA synthetases class-II family profile" evidence="11">
    <location>
        <begin position="192"/>
        <end position="506"/>
    </location>
</feature>
<dbReference type="InterPro" id="IPR004365">
    <property type="entry name" value="NA-bd_OB_tRNA"/>
</dbReference>
<evidence type="ECO:0000259" key="11">
    <source>
        <dbReference type="PROSITE" id="PS50862"/>
    </source>
</evidence>
<keyword evidence="8" id="KW-0963">Cytoplasm</keyword>
<dbReference type="InterPro" id="IPR012340">
    <property type="entry name" value="NA-bd_OB-fold"/>
</dbReference>
<dbReference type="Pfam" id="PF01336">
    <property type="entry name" value="tRNA_anti-codon"/>
    <property type="match status" value="1"/>
</dbReference>
<dbReference type="InterPro" id="IPR044136">
    <property type="entry name" value="Lys-tRNA-ligase_II_N"/>
</dbReference>
<comment type="subunit">
    <text evidence="8">Homodimer.</text>
</comment>
<evidence type="ECO:0000256" key="9">
    <source>
        <dbReference type="RuleBase" id="RU000336"/>
    </source>
</evidence>
<organism evidence="12 13">
    <name type="scientific">Roseateles rivi</name>
    <dbReference type="NCBI Taxonomy" id="3299028"/>
    <lineage>
        <taxon>Bacteria</taxon>
        <taxon>Pseudomonadati</taxon>
        <taxon>Pseudomonadota</taxon>
        <taxon>Betaproteobacteria</taxon>
        <taxon>Burkholderiales</taxon>
        <taxon>Sphaerotilaceae</taxon>
        <taxon>Roseateles</taxon>
    </lineage>
</organism>
<evidence type="ECO:0000256" key="5">
    <source>
        <dbReference type="ARBA" id="ARBA00022840"/>
    </source>
</evidence>